<proteinExistence type="predicted"/>
<dbReference type="Gene3D" id="3.40.50.1820">
    <property type="entry name" value="alpha/beta hydrolase"/>
    <property type="match status" value="1"/>
</dbReference>
<evidence type="ECO:0000313" key="9">
    <source>
        <dbReference type="Proteomes" id="UP001321760"/>
    </source>
</evidence>
<dbReference type="GO" id="GO:0016787">
    <property type="term" value="F:hydrolase activity"/>
    <property type="evidence" value="ECO:0007669"/>
    <property type="project" value="UniProtKB-KW"/>
</dbReference>
<keyword evidence="9" id="KW-1185">Reference proteome</keyword>
<feature type="non-terminal residue" evidence="8">
    <location>
        <position position="1"/>
    </location>
</feature>
<evidence type="ECO:0000256" key="7">
    <source>
        <dbReference type="SAM" id="MobiDB-lite"/>
    </source>
</evidence>
<protein>
    <submittedName>
        <fullName evidence="8">Alpha/Beta hydrolase protein</fullName>
    </submittedName>
</protein>
<evidence type="ECO:0000256" key="1">
    <source>
        <dbReference type="ARBA" id="ARBA00004173"/>
    </source>
</evidence>
<reference evidence="8" key="2">
    <citation type="submission" date="2023-05" db="EMBL/GenBank/DDBJ databases">
        <authorList>
            <consortium name="Lawrence Berkeley National Laboratory"/>
            <person name="Steindorff A."/>
            <person name="Hensen N."/>
            <person name="Bonometti L."/>
            <person name="Westerberg I."/>
            <person name="Brannstrom I.O."/>
            <person name="Guillou S."/>
            <person name="Cros-Aarteil S."/>
            <person name="Calhoun S."/>
            <person name="Haridas S."/>
            <person name="Kuo A."/>
            <person name="Mondo S."/>
            <person name="Pangilinan J."/>
            <person name="Riley R."/>
            <person name="Labutti K."/>
            <person name="Andreopoulos B."/>
            <person name="Lipzen A."/>
            <person name="Chen C."/>
            <person name="Yanf M."/>
            <person name="Daum C."/>
            <person name="Ng V."/>
            <person name="Clum A."/>
            <person name="Ohm R."/>
            <person name="Martin F."/>
            <person name="Silar P."/>
            <person name="Natvig D."/>
            <person name="Lalanne C."/>
            <person name="Gautier V."/>
            <person name="Ament-Velasquez S.L."/>
            <person name="Kruys A."/>
            <person name="Hutchinson M.I."/>
            <person name="Powell A.J."/>
            <person name="Barry K."/>
            <person name="Miller A.N."/>
            <person name="Grigoriev I.V."/>
            <person name="Debuchy R."/>
            <person name="Gladieux P."/>
            <person name="Thoren M.H."/>
            <person name="Johannesson H."/>
        </authorList>
    </citation>
    <scope>NUCLEOTIDE SEQUENCE</scope>
    <source>
        <strain evidence="8">PSN243</strain>
    </source>
</reference>
<dbReference type="EMBL" id="MU865997">
    <property type="protein sequence ID" value="KAK4443240.1"/>
    <property type="molecule type" value="Genomic_DNA"/>
</dbReference>
<evidence type="ECO:0000313" key="8">
    <source>
        <dbReference type="EMBL" id="KAK4443240.1"/>
    </source>
</evidence>
<evidence type="ECO:0000256" key="5">
    <source>
        <dbReference type="ARBA" id="ARBA00023128"/>
    </source>
</evidence>
<dbReference type="InterPro" id="IPR052374">
    <property type="entry name" value="SERAC1"/>
</dbReference>
<dbReference type="PANTHER" id="PTHR48182">
    <property type="entry name" value="PROTEIN SERAC1"/>
    <property type="match status" value="1"/>
</dbReference>
<gene>
    <name evidence="8" type="ORF">QBC34DRAFT_311469</name>
</gene>
<organism evidence="8 9">
    <name type="scientific">Podospora aff. communis PSN243</name>
    <dbReference type="NCBI Taxonomy" id="3040156"/>
    <lineage>
        <taxon>Eukaryota</taxon>
        <taxon>Fungi</taxon>
        <taxon>Dikarya</taxon>
        <taxon>Ascomycota</taxon>
        <taxon>Pezizomycotina</taxon>
        <taxon>Sordariomycetes</taxon>
        <taxon>Sordariomycetidae</taxon>
        <taxon>Sordariales</taxon>
        <taxon>Podosporaceae</taxon>
        <taxon>Podospora</taxon>
    </lineage>
</organism>
<dbReference type="AlphaFoldDB" id="A0AAV9G7P7"/>
<feature type="region of interest" description="Disordered" evidence="7">
    <location>
        <begin position="14"/>
        <end position="65"/>
    </location>
</feature>
<evidence type="ECO:0000256" key="2">
    <source>
        <dbReference type="ARBA" id="ARBA00004240"/>
    </source>
</evidence>
<name>A0AAV9G7P7_9PEZI</name>
<dbReference type="InterPro" id="IPR029058">
    <property type="entry name" value="AB_hydrolase_fold"/>
</dbReference>
<evidence type="ECO:0000256" key="6">
    <source>
        <dbReference type="ARBA" id="ARBA00023136"/>
    </source>
</evidence>
<evidence type="ECO:0000256" key="3">
    <source>
        <dbReference type="ARBA" id="ARBA00004370"/>
    </source>
</evidence>
<dbReference type="SUPFAM" id="SSF53474">
    <property type="entry name" value="alpha/beta-Hydrolases"/>
    <property type="match status" value="1"/>
</dbReference>
<comment type="caution">
    <text evidence="8">The sequence shown here is derived from an EMBL/GenBank/DDBJ whole genome shotgun (WGS) entry which is preliminary data.</text>
</comment>
<comment type="subcellular location">
    <subcellularLocation>
        <location evidence="2">Endoplasmic reticulum</location>
    </subcellularLocation>
    <subcellularLocation>
        <location evidence="3">Membrane</location>
    </subcellularLocation>
    <subcellularLocation>
        <location evidence="1">Mitochondrion</location>
    </subcellularLocation>
</comment>
<reference evidence="8" key="1">
    <citation type="journal article" date="2023" name="Mol. Phylogenet. Evol.">
        <title>Genome-scale phylogeny and comparative genomics of the fungal order Sordariales.</title>
        <authorList>
            <person name="Hensen N."/>
            <person name="Bonometti L."/>
            <person name="Westerberg I."/>
            <person name="Brannstrom I.O."/>
            <person name="Guillou S."/>
            <person name="Cros-Aarteil S."/>
            <person name="Calhoun S."/>
            <person name="Haridas S."/>
            <person name="Kuo A."/>
            <person name="Mondo S."/>
            <person name="Pangilinan J."/>
            <person name="Riley R."/>
            <person name="LaButti K."/>
            <person name="Andreopoulos B."/>
            <person name="Lipzen A."/>
            <person name="Chen C."/>
            <person name="Yan M."/>
            <person name="Daum C."/>
            <person name="Ng V."/>
            <person name="Clum A."/>
            <person name="Steindorff A."/>
            <person name="Ohm R.A."/>
            <person name="Martin F."/>
            <person name="Silar P."/>
            <person name="Natvig D.O."/>
            <person name="Lalanne C."/>
            <person name="Gautier V."/>
            <person name="Ament-Velasquez S.L."/>
            <person name="Kruys A."/>
            <person name="Hutchinson M.I."/>
            <person name="Powell A.J."/>
            <person name="Barry K."/>
            <person name="Miller A.N."/>
            <person name="Grigoriev I.V."/>
            <person name="Debuchy R."/>
            <person name="Gladieux P."/>
            <person name="Hiltunen Thoren M."/>
            <person name="Johannesson H."/>
        </authorList>
    </citation>
    <scope>NUCLEOTIDE SEQUENCE</scope>
    <source>
        <strain evidence="8">PSN243</strain>
    </source>
</reference>
<evidence type="ECO:0000256" key="4">
    <source>
        <dbReference type="ARBA" id="ARBA00022824"/>
    </source>
</evidence>
<keyword evidence="5" id="KW-0496">Mitochondrion</keyword>
<feature type="compositionally biased region" description="Basic residues" evidence="7">
    <location>
        <begin position="32"/>
        <end position="47"/>
    </location>
</feature>
<keyword evidence="8" id="KW-0378">Hydrolase</keyword>
<dbReference type="Proteomes" id="UP001321760">
    <property type="component" value="Unassembled WGS sequence"/>
</dbReference>
<sequence>SIIFVHGLRGHPRHTWEVKEPQATPTGQPPTPRKRDRFKATFRSKPKPTRDDDLNSGLDSTASTSSAGSIFWPNDFLVDDLPDARIWTYGYNADVIGVFQAGNKNSISQHGRDLSVKIEREVFATNRDPIVFVAHSLGGIVVKDAIHRSEACQQRCRFIVFLGTPHRGSESADWGKIAANLAALALQDSNRRILDALKVESEVLDNIQENFVNLLDKSGIRVHSFQEAKGMTGVKGLHGKVVNDFSSKFGLPRGLERVESIDADHRMMARCKSRSDSQYRAIRGVLSGFIAAGEATEHTPPGSVKVEAPLAG</sequence>
<keyword evidence="6" id="KW-0472">Membrane</keyword>
<dbReference type="PANTHER" id="PTHR48182:SF2">
    <property type="entry name" value="PROTEIN SERAC1"/>
    <property type="match status" value="1"/>
</dbReference>
<accession>A0AAV9G7P7</accession>
<dbReference type="GO" id="GO:0005783">
    <property type="term" value="C:endoplasmic reticulum"/>
    <property type="evidence" value="ECO:0007669"/>
    <property type="project" value="UniProtKB-SubCell"/>
</dbReference>
<keyword evidence="4" id="KW-0256">Endoplasmic reticulum</keyword>
<dbReference type="GO" id="GO:0005739">
    <property type="term" value="C:mitochondrion"/>
    <property type="evidence" value="ECO:0007669"/>
    <property type="project" value="UniProtKB-SubCell"/>
</dbReference>
<dbReference type="GO" id="GO:0016020">
    <property type="term" value="C:membrane"/>
    <property type="evidence" value="ECO:0007669"/>
    <property type="project" value="UniProtKB-SubCell"/>
</dbReference>